<dbReference type="InterPro" id="IPR007743">
    <property type="entry name" value="Immunity-related_GTPase-like"/>
</dbReference>
<dbReference type="GO" id="GO:0016706">
    <property type="term" value="F:2-oxoglutarate-dependent dioxygenase activity"/>
    <property type="evidence" value="ECO:0007669"/>
    <property type="project" value="InterPro"/>
</dbReference>
<protein>
    <submittedName>
        <fullName evidence="6">(spotted green pufferfish) hypothetical protein</fullName>
    </submittedName>
</protein>
<dbReference type="InterPro" id="IPR030385">
    <property type="entry name" value="G_IRG_dom"/>
</dbReference>
<dbReference type="PROSITE" id="PS51716">
    <property type="entry name" value="G_IRG"/>
    <property type="match status" value="1"/>
</dbReference>
<dbReference type="GO" id="GO:0003924">
    <property type="term" value="F:GTPase activity"/>
    <property type="evidence" value="ECO:0007669"/>
    <property type="project" value="TreeGrafter"/>
</dbReference>
<proteinExistence type="inferred from homology"/>
<sequence>GLSKKVCRLLRFSCFPTLSFSAMTSIVYMRPWRGNFQTTRRMSCCLPCPTSAWRSLRRKKRPSVLKSLTMLSYQQRVQRENDVKLAKEIQKMGKKFYFVRSKVDNDLQNAQRSQRDFDANQTLSLIRENCKQGLLKEGVQAPQVFLLSNFELQRHDFHRLHETLERELPDHKKNVLLFAMPNVSLEIIEKKKEAFSSKIPHYAFVSAACAAVPVPGLSVAVDGSLIAGVVQQYKTGFGLDIPSLQRLANSTDFPTAEKSVKLGPHLSATITLSTGSPQGCVLSPLLYALYTYDCSPSHPTTRIIKYADDTTVVGLITDGEESAYREEVETISTFKFLGTHISSDNSWTGNIRSLVKKAQQRLHFLRILRKTNLDQKLLLAFYHSAVESVLTHCLSVWYAGSKAEDRKASQMLSLGKIMVKPAKEIQKMGERFYFVRFKVDNDLQNAQRSQRL</sequence>
<dbReference type="Pfam" id="PF09004">
    <property type="entry name" value="ALKBH8_N"/>
    <property type="match status" value="1"/>
</dbReference>
<dbReference type="OrthoDB" id="422720at2759"/>
<dbReference type="InterPro" id="IPR051515">
    <property type="entry name" value="IRG"/>
</dbReference>
<dbReference type="PANTHER" id="PTHR32341:SF10">
    <property type="entry name" value="INTERFERON-INDUCIBLE GTPASE 5"/>
    <property type="match status" value="1"/>
</dbReference>
<dbReference type="SUPFAM" id="SSF56672">
    <property type="entry name" value="DNA/RNA polymerases"/>
    <property type="match status" value="1"/>
</dbReference>
<keyword evidence="2" id="KW-0547">Nucleotide-binding</keyword>
<evidence type="ECO:0000256" key="4">
    <source>
        <dbReference type="ARBA" id="ARBA00023134"/>
    </source>
</evidence>
<name>Q4T3N3_TETNG</name>
<feature type="domain" description="IRG-type G" evidence="5">
    <location>
        <begin position="1"/>
        <end position="167"/>
    </location>
</feature>
<dbReference type="GO" id="GO:0016020">
    <property type="term" value="C:membrane"/>
    <property type="evidence" value="ECO:0007669"/>
    <property type="project" value="InterPro"/>
</dbReference>
<comment type="caution">
    <text evidence="6">The sequence shown here is derived from an EMBL/GenBank/DDBJ whole genome shotgun (WGS) entry which is preliminary data.</text>
</comment>
<evidence type="ECO:0000256" key="2">
    <source>
        <dbReference type="ARBA" id="ARBA00022741"/>
    </source>
</evidence>
<dbReference type="EMBL" id="CAAE01009979">
    <property type="protein sequence ID" value="CAF92499.1"/>
    <property type="molecule type" value="Genomic_DNA"/>
</dbReference>
<dbReference type="Gene3D" id="3.40.50.300">
    <property type="entry name" value="P-loop containing nucleotide triphosphate hydrolases"/>
    <property type="match status" value="1"/>
</dbReference>
<dbReference type="InterPro" id="IPR043502">
    <property type="entry name" value="DNA/RNA_pol_sf"/>
</dbReference>
<evidence type="ECO:0000259" key="5">
    <source>
        <dbReference type="PROSITE" id="PS51716"/>
    </source>
</evidence>
<reference evidence="6" key="1">
    <citation type="journal article" date="2004" name="Nature">
        <title>Genome duplication in the teleost fish Tetraodon nigroviridis reveals the early vertebrate proto-karyotype.</title>
        <authorList>
            <person name="Jaillon O."/>
            <person name="Aury J.-M."/>
            <person name="Brunet F."/>
            <person name="Petit J.-L."/>
            <person name="Stange-Thomann N."/>
            <person name="Mauceli E."/>
            <person name="Bouneau L."/>
            <person name="Fischer C."/>
            <person name="Ozouf-Costaz C."/>
            <person name="Bernot A."/>
            <person name="Nicaud S."/>
            <person name="Jaffe D."/>
            <person name="Fisher S."/>
            <person name="Lutfalla G."/>
            <person name="Dossat C."/>
            <person name="Segurens B."/>
            <person name="Dasilva C."/>
            <person name="Salanoubat M."/>
            <person name="Levy M."/>
            <person name="Boudet N."/>
            <person name="Castellano S."/>
            <person name="Anthouard V."/>
            <person name="Jubin C."/>
            <person name="Castelli V."/>
            <person name="Katinka M."/>
            <person name="Vacherie B."/>
            <person name="Biemont C."/>
            <person name="Skalli Z."/>
            <person name="Cattolico L."/>
            <person name="Poulain J."/>
            <person name="De Berardinis V."/>
            <person name="Cruaud C."/>
            <person name="Duprat S."/>
            <person name="Brottier P."/>
            <person name="Coutanceau J.-P."/>
            <person name="Gouzy J."/>
            <person name="Parra G."/>
            <person name="Lardier G."/>
            <person name="Chapple C."/>
            <person name="McKernan K.J."/>
            <person name="McEwan P."/>
            <person name="Bosak S."/>
            <person name="Kellis M."/>
            <person name="Volff J.-N."/>
            <person name="Guigo R."/>
            <person name="Zody M.C."/>
            <person name="Mesirov J."/>
            <person name="Lindblad-Toh K."/>
            <person name="Birren B."/>
            <person name="Nusbaum C."/>
            <person name="Kahn D."/>
            <person name="Robinson-Rechavi M."/>
            <person name="Laudet V."/>
            <person name="Schachter V."/>
            <person name="Quetier F."/>
            <person name="Saurin W."/>
            <person name="Scarpelli C."/>
            <person name="Wincker P."/>
            <person name="Lander E.S."/>
            <person name="Weissenbach J."/>
            <person name="Roest Crollius H."/>
        </authorList>
    </citation>
    <scope>NUCLEOTIDE SEQUENCE [LARGE SCALE GENOMIC DNA]</scope>
</reference>
<dbReference type="KEGG" id="tng:GSTEN00007719G001"/>
<dbReference type="GO" id="GO:0005525">
    <property type="term" value="F:GTP binding"/>
    <property type="evidence" value="ECO:0007669"/>
    <property type="project" value="UniProtKB-KW"/>
</dbReference>
<dbReference type="InterPro" id="IPR027417">
    <property type="entry name" value="P-loop_NTPase"/>
</dbReference>
<dbReference type="Pfam" id="PF05049">
    <property type="entry name" value="IIGP"/>
    <property type="match status" value="2"/>
</dbReference>
<comment type="similarity">
    <text evidence="1">Belongs to the TRAFAC class dynamin-like GTPase superfamily. IRG family.</text>
</comment>
<dbReference type="PANTHER" id="PTHR32341">
    <property type="entry name" value="INTERFERON-INDUCIBLE GTPASE"/>
    <property type="match status" value="1"/>
</dbReference>
<keyword evidence="3" id="KW-0378">Hydrolase</keyword>
<dbReference type="InterPro" id="IPR015095">
    <property type="entry name" value="AlkB_hom8_N"/>
</dbReference>
<accession>Q4T3N3</accession>
<keyword evidence="4" id="KW-0342">GTP-binding</keyword>
<reference evidence="6" key="2">
    <citation type="submission" date="2004-02" db="EMBL/GenBank/DDBJ databases">
        <authorList>
            <consortium name="Genoscope"/>
            <consortium name="Whitehead Institute Centre for Genome Research"/>
        </authorList>
    </citation>
    <scope>NUCLEOTIDE SEQUENCE</scope>
</reference>
<gene>
    <name evidence="6" type="ORF">GSTENG00007719001</name>
</gene>
<evidence type="ECO:0000256" key="1">
    <source>
        <dbReference type="ARBA" id="ARBA00005429"/>
    </source>
</evidence>
<dbReference type="GO" id="GO:0008168">
    <property type="term" value="F:methyltransferase activity"/>
    <property type="evidence" value="ECO:0007669"/>
    <property type="project" value="InterPro"/>
</dbReference>
<dbReference type="AlphaFoldDB" id="Q4T3N3"/>
<organism evidence="6">
    <name type="scientific">Tetraodon nigroviridis</name>
    <name type="common">Spotted green pufferfish</name>
    <name type="synonym">Chelonodon nigroviridis</name>
    <dbReference type="NCBI Taxonomy" id="99883"/>
    <lineage>
        <taxon>Eukaryota</taxon>
        <taxon>Metazoa</taxon>
        <taxon>Chordata</taxon>
        <taxon>Craniata</taxon>
        <taxon>Vertebrata</taxon>
        <taxon>Euteleostomi</taxon>
        <taxon>Actinopterygii</taxon>
        <taxon>Neopterygii</taxon>
        <taxon>Teleostei</taxon>
        <taxon>Neoteleostei</taxon>
        <taxon>Acanthomorphata</taxon>
        <taxon>Eupercaria</taxon>
        <taxon>Tetraodontiformes</taxon>
        <taxon>Tetradontoidea</taxon>
        <taxon>Tetraodontidae</taxon>
        <taxon>Tetraodon</taxon>
    </lineage>
</organism>
<feature type="non-terminal residue" evidence="6">
    <location>
        <position position="452"/>
    </location>
</feature>
<evidence type="ECO:0000313" key="6">
    <source>
        <dbReference type="EMBL" id="CAF92499.1"/>
    </source>
</evidence>
<evidence type="ECO:0000256" key="3">
    <source>
        <dbReference type="ARBA" id="ARBA00022801"/>
    </source>
</evidence>